<gene>
    <name evidence="1" type="ORF">DFO77_12472</name>
</gene>
<dbReference type="InterPro" id="IPR025427">
    <property type="entry name" value="DUF4160"/>
</dbReference>
<proteinExistence type="predicted"/>
<keyword evidence="2" id="KW-1185">Reference proteome</keyword>
<organism evidence="1 2">
    <name type="scientific">Marinilabilia salmonicolor</name>
    <dbReference type="NCBI Taxonomy" id="989"/>
    <lineage>
        <taxon>Bacteria</taxon>
        <taxon>Pseudomonadati</taxon>
        <taxon>Bacteroidota</taxon>
        <taxon>Bacteroidia</taxon>
        <taxon>Marinilabiliales</taxon>
        <taxon>Marinilabiliaceae</taxon>
        <taxon>Marinilabilia</taxon>
    </lineage>
</organism>
<sequence length="77" mass="9225">MPTIYRQNGYRFFFYSNDHTPPHTHVEKGKGTAKYLLNDATLVGSRRFNSNELGEMRKIILENLSFFKDKWDEYFKD</sequence>
<dbReference type="AlphaFoldDB" id="A0A368UPV0"/>
<dbReference type="Proteomes" id="UP000252733">
    <property type="component" value="Unassembled WGS sequence"/>
</dbReference>
<dbReference type="EMBL" id="QPIZ01000024">
    <property type="protein sequence ID" value="RCW30060.1"/>
    <property type="molecule type" value="Genomic_DNA"/>
</dbReference>
<evidence type="ECO:0000313" key="1">
    <source>
        <dbReference type="EMBL" id="RCW30060.1"/>
    </source>
</evidence>
<evidence type="ECO:0000313" key="2">
    <source>
        <dbReference type="Proteomes" id="UP000252733"/>
    </source>
</evidence>
<dbReference type="RefSeq" id="WP_114437752.1">
    <property type="nucleotide sequence ID" value="NZ_QPIZ01000024.1"/>
</dbReference>
<comment type="caution">
    <text evidence="1">The sequence shown here is derived from an EMBL/GenBank/DDBJ whole genome shotgun (WGS) entry which is preliminary data.</text>
</comment>
<dbReference type="Pfam" id="PF13711">
    <property type="entry name" value="DUF4160"/>
    <property type="match status" value="1"/>
</dbReference>
<accession>A0A368UPV0</accession>
<protein>
    <submittedName>
        <fullName evidence="1">Uncharacterized protein DUF4160</fullName>
    </submittedName>
</protein>
<name>A0A368UPV0_9BACT</name>
<reference evidence="1 2" key="1">
    <citation type="submission" date="2018-07" db="EMBL/GenBank/DDBJ databases">
        <title>Freshwater and sediment microbial communities from various areas in North America, analyzing microbe dynamics in response to fracking.</title>
        <authorList>
            <person name="Lamendella R."/>
        </authorList>
    </citation>
    <scope>NUCLEOTIDE SEQUENCE [LARGE SCALE GENOMIC DNA]</scope>
    <source>
        <strain evidence="1 2">160A</strain>
    </source>
</reference>